<comment type="caution">
    <text evidence="2">The sequence shown here is derived from an EMBL/GenBank/DDBJ whole genome shotgun (WGS) entry which is preliminary data.</text>
</comment>
<evidence type="ECO:0000256" key="1">
    <source>
        <dbReference type="SAM" id="Coils"/>
    </source>
</evidence>
<keyword evidence="3" id="KW-1185">Reference proteome</keyword>
<dbReference type="EMBL" id="PYLP01000004">
    <property type="protein sequence ID" value="PST41068.1"/>
    <property type="molecule type" value="Genomic_DNA"/>
</dbReference>
<protein>
    <submittedName>
        <fullName evidence="2">Uncharacterized protein</fullName>
    </submittedName>
</protein>
<dbReference type="Proteomes" id="UP000241201">
    <property type="component" value="Unassembled WGS sequence"/>
</dbReference>
<evidence type="ECO:0000313" key="3">
    <source>
        <dbReference type="Proteomes" id="UP000241201"/>
    </source>
</evidence>
<organism evidence="2 3">
    <name type="scientific">Faecalibacillus faecis</name>
    <dbReference type="NCBI Taxonomy" id="1982628"/>
    <lineage>
        <taxon>Bacteria</taxon>
        <taxon>Bacillati</taxon>
        <taxon>Bacillota</taxon>
        <taxon>Erysipelotrichia</taxon>
        <taxon>Erysipelotrichales</taxon>
        <taxon>Coprobacillaceae</taxon>
        <taxon>Faecalibacillus</taxon>
    </lineage>
</organism>
<gene>
    <name evidence="2" type="ORF">C7U55_05350</name>
</gene>
<evidence type="ECO:0000313" key="2">
    <source>
        <dbReference type="EMBL" id="PST41068.1"/>
    </source>
</evidence>
<dbReference type="GeneID" id="77470518"/>
<reference evidence="3" key="1">
    <citation type="submission" date="2018-03" db="EMBL/GenBank/DDBJ databases">
        <title>Lachnoclostridium SNUG30370 gen.nov., sp.nov., isolated from human faeces.</title>
        <authorList>
            <person name="Seo B."/>
            <person name="Jeon K."/>
            <person name="Ko G."/>
        </authorList>
    </citation>
    <scope>NUCLEOTIDE SEQUENCE [LARGE SCALE GENOMIC DNA]</scope>
    <source>
        <strain evidence="3">SNUG30370</strain>
    </source>
</reference>
<feature type="coiled-coil region" evidence="1">
    <location>
        <begin position="125"/>
        <end position="183"/>
    </location>
</feature>
<name>A0A2T3G0K4_9FIRM</name>
<dbReference type="AlphaFoldDB" id="A0A2T3G0K4"/>
<keyword evidence="1" id="KW-0175">Coiled coil</keyword>
<dbReference type="RefSeq" id="WP_106987678.1">
    <property type="nucleotide sequence ID" value="NZ_PYLP01000004.1"/>
</dbReference>
<sequence>MESKMNTALNNKDRETEVYVIEKHDNDIGKIERNLRKNLETIGVTYDDLNPKLKEHFQKIEGIIINTFETQKNAQKMLKNNNLKLKNISKKSEISRQTFYNNPILKDYIELRDKEFQKTNVFSVNEDKTNEIRRLNDELNMFKNRDFQYMNMKEERDSLLKEIEQLKIYIKKLENEKKESGLN</sequence>
<proteinExistence type="predicted"/>
<accession>A0A2T3G0K4</accession>